<keyword evidence="8" id="KW-1003">Cell membrane</keyword>
<evidence type="ECO:0000256" key="13">
    <source>
        <dbReference type="ARBA" id="ARBA00023098"/>
    </source>
</evidence>
<dbReference type="Gene3D" id="1.20.120.1760">
    <property type="match status" value="1"/>
</dbReference>
<evidence type="ECO:0000256" key="5">
    <source>
        <dbReference type="ARBA" id="ARBA00010441"/>
    </source>
</evidence>
<keyword evidence="10 19" id="KW-0808">Transferase</keyword>
<feature type="transmembrane region" description="Helical" evidence="20">
    <location>
        <begin position="12"/>
        <end position="31"/>
    </location>
</feature>
<dbReference type="InterPro" id="IPR043130">
    <property type="entry name" value="CDP-OH_PTrfase_TM_dom"/>
</dbReference>
<dbReference type="InterPro" id="IPR048254">
    <property type="entry name" value="CDP_ALCOHOL_P_TRANSF_CS"/>
</dbReference>
<comment type="function">
    <text evidence="1">This protein catalyzes the committed step to the synthesis of the acidic phospholipids.</text>
</comment>
<proteinExistence type="inferred from homology"/>
<dbReference type="EC" id="2.7.8.5" evidence="6 18"/>
<comment type="similarity">
    <text evidence="5 19">Belongs to the CDP-alcohol phosphatidyltransferase class-I family.</text>
</comment>
<keyword evidence="11 20" id="KW-0812">Transmembrane</keyword>
<feature type="transmembrane region" description="Helical" evidence="20">
    <location>
        <begin position="43"/>
        <end position="62"/>
    </location>
</feature>
<dbReference type="AlphaFoldDB" id="A0A1U7NKA7"/>
<keyword evidence="9" id="KW-0444">Lipid biosynthesis</keyword>
<evidence type="ECO:0000256" key="7">
    <source>
        <dbReference type="ARBA" id="ARBA00014944"/>
    </source>
</evidence>
<dbReference type="EMBL" id="MPKA01000104">
    <property type="protein sequence ID" value="OLU44556.1"/>
    <property type="molecule type" value="Genomic_DNA"/>
</dbReference>
<dbReference type="GO" id="GO:0005886">
    <property type="term" value="C:plasma membrane"/>
    <property type="evidence" value="ECO:0007669"/>
    <property type="project" value="UniProtKB-SubCell"/>
</dbReference>
<feature type="transmembrane region" description="Helical" evidence="20">
    <location>
        <begin position="156"/>
        <end position="181"/>
    </location>
</feature>
<evidence type="ECO:0000256" key="3">
    <source>
        <dbReference type="ARBA" id="ARBA00005042"/>
    </source>
</evidence>
<dbReference type="PROSITE" id="PS00379">
    <property type="entry name" value="CDP_ALCOHOL_P_TRANSF"/>
    <property type="match status" value="1"/>
</dbReference>
<evidence type="ECO:0000256" key="2">
    <source>
        <dbReference type="ARBA" id="ARBA00004651"/>
    </source>
</evidence>
<dbReference type="GO" id="GO:0006655">
    <property type="term" value="P:phosphatidylglycerol biosynthetic process"/>
    <property type="evidence" value="ECO:0007669"/>
    <property type="project" value="UniProtKB-UniPathway"/>
</dbReference>
<evidence type="ECO:0000256" key="18">
    <source>
        <dbReference type="NCBIfam" id="TIGR00560"/>
    </source>
</evidence>
<evidence type="ECO:0000313" key="21">
    <source>
        <dbReference type="EMBL" id="OLU44556.1"/>
    </source>
</evidence>
<evidence type="ECO:0000256" key="19">
    <source>
        <dbReference type="RuleBase" id="RU003750"/>
    </source>
</evidence>
<accession>A0A1U7NKA7</accession>
<keyword evidence="12 20" id="KW-1133">Transmembrane helix</keyword>
<dbReference type="Pfam" id="PF01066">
    <property type="entry name" value="CDP-OH_P_transf"/>
    <property type="match status" value="1"/>
</dbReference>
<evidence type="ECO:0000256" key="1">
    <source>
        <dbReference type="ARBA" id="ARBA00003973"/>
    </source>
</evidence>
<dbReference type="PANTHER" id="PTHR14269">
    <property type="entry name" value="CDP-DIACYLGLYCEROL--GLYCEROL-3-PHOSPHATE 3-PHOSPHATIDYLTRANSFERASE-RELATED"/>
    <property type="match status" value="1"/>
</dbReference>
<dbReference type="FunFam" id="1.20.120.1760:FF:000004">
    <property type="entry name" value="CDP-diacylglycerol--glycerol-3-phosphate 3-phosphatidyltransferase"/>
    <property type="match status" value="1"/>
</dbReference>
<organism evidence="21 22">
    <name type="scientific">Dubosiella newyorkensis</name>
    <dbReference type="NCBI Taxonomy" id="1862672"/>
    <lineage>
        <taxon>Bacteria</taxon>
        <taxon>Bacillati</taxon>
        <taxon>Bacillota</taxon>
        <taxon>Erysipelotrichia</taxon>
        <taxon>Erysipelotrichales</taxon>
        <taxon>Erysipelotrichaceae</taxon>
        <taxon>Dubosiella</taxon>
    </lineage>
</organism>
<dbReference type="InterPro" id="IPR050324">
    <property type="entry name" value="CDP-alcohol_PTase-I"/>
</dbReference>
<dbReference type="InterPro" id="IPR000462">
    <property type="entry name" value="CDP-OH_P_trans"/>
</dbReference>
<dbReference type="OrthoDB" id="9796672at2"/>
<keyword evidence="13" id="KW-0443">Lipid metabolism</keyword>
<evidence type="ECO:0000256" key="14">
    <source>
        <dbReference type="ARBA" id="ARBA00023136"/>
    </source>
</evidence>
<dbReference type="Proteomes" id="UP000186705">
    <property type="component" value="Unassembled WGS sequence"/>
</dbReference>
<feature type="transmembrane region" description="Helical" evidence="20">
    <location>
        <begin position="83"/>
        <end position="107"/>
    </location>
</feature>
<dbReference type="STRING" id="1862672.BO225_10360"/>
<evidence type="ECO:0000313" key="22">
    <source>
        <dbReference type="Proteomes" id="UP000186705"/>
    </source>
</evidence>
<comment type="caution">
    <text evidence="21">The sequence shown here is derived from an EMBL/GenBank/DDBJ whole genome shotgun (WGS) entry which is preliminary data.</text>
</comment>
<dbReference type="NCBIfam" id="TIGR00560">
    <property type="entry name" value="pgsA"/>
    <property type="match status" value="1"/>
</dbReference>
<keyword evidence="22" id="KW-1185">Reference proteome</keyword>
<dbReference type="GeneID" id="78276339"/>
<dbReference type="RefSeq" id="WP_076342171.1">
    <property type="nucleotide sequence ID" value="NZ_CAMNTW010000026.1"/>
</dbReference>
<evidence type="ECO:0000256" key="15">
    <source>
        <dbReference type="ARBA" id="ARBA00023209"/>
    </source>
</evidence>
<evidence type="ECO:0000256" key="20">
    <source>
        <dbReference type="SAM" id="Phobius"/>
    </source>
</evidence>
<evidence type="ECO:0000256" key="12">
    <source>
        <dbReference type="ARBA" id="ARBA00022989"/>
    </source>
</evidence>
<gene>
    <name evidence="21" type="ORF">BO225_10360</name>
</gene>
<evidence type="ECO:0000256" key="16">
    <source>
        <dbReference type="ARBA" id="ARBA00023264"/>
    </source>
</evidence>
<keyword evidence="14 20" id="KW-0472">Membrane</keyword>
<comment type="pathway">
    <text evidence="3">Phospholipid metabolism; phosphatidylglycerol biosynthesis; phosphatidylglycerol from CDP-diacylglycerol: step 1/2.</text>
</comment>
<protein>
    <recommendedName>
        <fullName evidence="7 18">CDP-diacylglycerol--glycerol-3-phosphate 3-phosphatidyltransferase</fullName>
        <ecNumber evidence="6 18">2.7.8.5</ecNumber>
    </recommendedName>
</protein>
<reference evidence="21 22" key="1">
    <citation type="submission" date="2016-11" db="EMBL/GenBank/DDBJ databases">
        <title>Description of two novel members of the family Erysipelotrichaceae: Ileibacterium lipovorans gen. nov., sp. nov. and Dubosiella newyorkensis, gen. nov., sp. nov.</title>
        <authorList>
            <person name="Cox L.M."/>
            <person name="Sohn J."/>
            <person name="Tyrrell K.L."/>
            <person name="Citron D.M."/>
            <person name="Lawson P.A."/>
            <person name="Patel N.B."/>
            <person name="Iizumi T."/>
            <person name="Perez-Perez G.I."/>
            <person name="Goldstein E.J."/>
            <person name="Blaser M.J."/>
        </authorList>
    </citation>
    <scope>NUCLEOTIDE SEQUENCE [LARGE SCALE GENOMIC DNA]</scope>
    <source>
        <strain evidence="21 22">NYU-BL-A4</strain>
    </source>
</reference>
<name>A0A1U7NKA7_9FIRM</name>
<dbReference type="PIRSF" id="PIRSF000847">
    <property type="entry name" value="Phos_ph_gly_syn"/>
    <property type="match status" value="1"/>
</dbReference>
<dbReference type="UniPathway" id="UPA00084">
    <property type="reaction ID" value="UER00503"/>
</dbReference>
<evidence type="ECO:0000256" key="8">
    <source>
        <dbReference type="ARBA" id="ARBA00022475"/>
    </source>
</evidence>
<dbReference type="InterPro" id="IPR004570">
    <property type="entry name" value="Phosphatidylglycerol_P_synth"/>
</dbReference>
<evidence type="ECO:0000256" key="6">
    <source>
        <dbReference type="ARBA" id="ARBA00013170"/>
    </source>
</evidence>
<evidence type="ECO:0000256" key="10">
    <source>
        <dbReference type="ARBA" id="ARBA00022679"/>
    </source>
</evidence>
<dbReference type="PANTHER" id="PTHR14269:SF62">
    <property type="entry name" value="CDP-DIACYLGLYCEROL--GLYCEROL-3-PHOSPHATE 3-PHOSPHATIDYLTRANSFERASE 1, CHLOROPLASTIC"/>
    <property type="match status" value="1"/>
</dbReference>
<comment type="catalytic activity">
    <reaction evidence="17">
        <text>a CDP-1,2-diacyl-sn-glycerol + sn-glycerol 3-phosphate = a 1,2-diacyl-sn-glycero-3-phospho-(1'-sn-glycero-3'-phosphate) + CMP + H(+)</text>
        <dbReference type="Rhea" id="RHEA:12593"/>
        <dbReference type="ChEBI" id="CHEBI:15378"/>
        <dbReference type="ChEBI" id="CHEBI:57597"/>
        <dbReference type="ChEBI" id="CHEBI:58332"/>
        <dbReference type="ChEBI" id="CHEBI:60110"/>
        <dbReference type="ChEBI" id="CHEBI:60377"/>
        <dbReference type="EC" id="2.7.8.5"/>
    </reaction>
</comment>
<keyword evidence="15" id="KW-0594">Phospholipid biosynthesis</keyword>
<dbReference type="GO" id="GO:0008444">
    <property type="term" value="F:CDP-diacylglycerol-glycerol-3-phosphate 3-phosphatidyltransferase activity"/>
    <property type="evidence" value="ECO:0007669"/>
    <property type="project" value="UniProtKB-UniRule"/>
</dbReference>
<sequence length="192" mass="21131">MNLPNKLTIVRICLVPVVVALYLCIPADAGIVNEATHLGIRNLLVLLVFAIASITDYFDGMLARKHHWITSFGKFADPIADKMLVNTVLILLVWAHQANVVAVLLMIARDLIVDGLRMSAAQSGEVVSAGFFGKLKTVLQMCAIILLLLNNWPCALFGFPLASIVLWAATLASLYSGWIYFDKLKKYVLESM</sequence>
<evidence type="ECO:0000256" key="11">
    <source>
        <dbReference type="ARBA" id="ARBA00022692"/>
    </source>
</evidence>
<comment type="subcellular location">
    <subcellularLocation>
        <location evidence="2">Cell membrane</location>
        <topology evidence="2">Multi-pass membrane protein</topology>
    </subcellularLocation>
</comment>
<keyword evidence="16" id="KW-1208">Phospholipid metabolism</keyword>
<feature type="transmembrane region" description="Helical" evidence="20">
    <location>
        <begin position="127"/>
        <end position="149"/>
    </location>
</feature>
<evidence type="ECO:0000256" key="9">
    <source>
        <dbReference type="ARBA" id="ARBA00022516"/>
    </source>
</evidence>
<comment type="pathway">
    <text evidence="4">Lipid metabolism.</text>
</comment>
<evidence type="ECO:0000256" key="4">
    <source>
        <dbReference type="ARBA" id="ARBA00005189"/>
    </source>
</evidence>
<evidence type="ECO:0000256" key="17">
    <source>
        <dbReference type="ARBA" id="ARBA00048586"/>
    </source>
</evidence>